<dbReference type="PANTHER" id="PTHR35020">
    <property type="entry name" value="N-ACETYLGLUCOSAMINE-INDUCED PROTEIN 1"/>
    <property type="match status" value="1"/>
</dbReference>
<evidence type="ECO:0000313" key="1">
    <source>
        <dbReference type="EMBL" id="CAD6448028.1"/>
    </source>
</evidence>
<reference evidence="1" key="1">
    <citation type="submission" date="2020-10" db="EMBL/GenBank/DDBJ databases">
        <authorList>
            <person name="Kusch S."/>
        </authorList>
    </citation>
    <scope>NUCLEOTIDE SEQUENCE</scope>
    <source>
        <strain evidence="1">SwB9</strain>
    </source>
</reference>
<gene>
    <name evidence="1" type="ORF">SCLTRI_LOCUS7820</name>
</gene>
<dbReference type="Proteomes" id="UP000624404">
    <property type="component" value="Unassembled WGS sequence"/>
</dbReference>
<proteinExistence type="predicted"/>
<evidence type="ECO:0000313" key="2">
    <source>
        <dbReference type="Proteomes" id="UP000624404"/>
    </source>
</evidence>
<dbReference type="GO" id="GO:0006044">
    <property type="term" value="P:N-acetylglucosamine metabolic process"/>
    <property type="evidence" value="ECO:0007669"/>
    <property type="project" value="TreeGrafter"/>
</dbReference>
<dbReference type="InterPro" id="IPR022036">
    <property type="entry name" value="DUF3605"/>
</dbReference>
<dbReference type="Pfam" id="PF12239">
    <property type="entry name" value="DUF3605"/>
    <property type="match status" value="1"/>
</dbReference>
<comment type="caution">
    <text evidence="1">The sequence shown here is derived from an EMBL/GenBank/DDBJ whole genome shotgun (WGS) entry which is preliminary data.</text>
</comment>
<accession>A0A8H2W203</accession>
<dbReference type="OrthoDB" id="10053431at2759"/>
<sequence>MGSITPIPYWQTNIPPTQQTAQCPIYLQNLSAKDISIISTPDSNYQVLSWPTVRRIISDNRLDLFQRKPSDLRRYLEYCYNIKQKYGSVMRYMLDVKLQWKESELIAQDVPFRNEDDFKVSMNDWPYGIDAKIVHLVVWTKFALEDDPETGDTRDDVKREIDRWVDAVFGEKCGGENVIWFRNWRSLKSIHSVEHFHVMLYDPDSNFVRELTKGDISSQEAM</sequence>
<dbReference type="EMBL" id="CAJHIA010000030">
    <property type="protein sequence ID" value="CAD6448028.1"/>
    <property type="molecule type" value="Genomic_DNA"/>
</dbReference>
<keyword evidence="2" id="KW-1185">Reference proteome</keyword>
<dbReference type="AlphaFoldDB" id="A0A8H2W203"/>
<name>A0A8H2W203_9HELO</name>
<organism evidence="1 2">
    <name type="scientific">Sclerotinia trifoliorum</name>
    <dbReference type="NCBI Taxonomy" id="28548"/>
    <lineage>
        <taxon>Eukaryota</taxon>
        <taxon>Fungi</taxon>
        <taxon>Dikarya</taxon>
        <taxon>Ascomycota</taxon>
        <taxon>Pezizomycotina</taxon>
        <taxon>Leotiomycetes</taxon>
        <taxon>Helotiales</taxon>
        <taxon>Sclerotiniaceae</taxon>
        <taxon>Sclerotinia</taxon>
    </lineage>
</organism>
<dbReference type="PANTHER" id="PTHR35020:SF4">
    <property type="entry name" value="N-ACETYLGLUCOSAMINE-INDUCED PROTEIN 1"/>
    <property type="match status" value="1"/>
</dbReference>
<protein>
    <submittedName>
        <fullName evidence="1">1a9f4b13-8765-442a-882a-fa122e4c8120</fullName>
    </submittedName>
</protein>
<dbReference type="GO" id="GO:0005737">
    <property type="term" value="C:cytoplasm"/>
    <property type="evidence" value="ECO:0007669"/>
    <property type="project" value="TreeGrafter"/>
</dbReference>